<dbReference type="GO" id="GO:0006511">
    <property type="term" value="P:ubiquitin-dependent protein catabolic process"/>
    <property type="evidence" value="ECO:0007669"/>
    <property type="project" value="TreeGrafter"/>
</dbReference>
<keyword evidence="5" id="KW-0833">Ubl conjugation pathway</keyword>
<dbReference type="CDD" id="cd00078">
    <property type="entry name" value="HECTc"/>
    <property type="match status" value="1"/>
</dbReference>
<dbReference type="GO" id="GO:0005737">
    <property type="term" value="C:cytoplasm"/>
    <property type="evidence" value="ECO:0007669"/>
    <property type="project" value="TreeGrafter"/>
</dbReference>
<dbReference type="Pfam" id="PF00240">
    <property type="entry name" value="ubiquitin"/>
    <property type="match status" value="1"/>
</dbReference>
<evidence type="ECO:0000256" key="2">
    <source>
        <dbReference type="ARBA" id="ARBA00004906"/>
    </source>
</evidence>
<gene>
    <name evidence="6" type="ORF">Lalb_Chr15g0088021</name>
</gene>
<keyword evidence="6" id="KW-0012">Acyltransferase</keyword>
<dbReference type="Gene3D" id="3.30.2410.10">
    <property type="entry name" value="Hect, E3 ligase catalytic domain"/>
    <property type="match status" value="1"/>
</dbReference>
<name>A0A6A5PEZ7_LUPAL</name>
<organism evidence="6 7">
    <name type="scientific">Lupinus albus</name>
    <name type="common">White lupine</name>
    <name type="synonym">Lupinus termis</name>
    <dbReference type="NCBI Taxonomy" id="3870"/>
    <lineage>
        <taxon>Eukaryota</taxon>
        <taxon>Viridiplantae</taxon>
        <taxon>Streptophyta</taxon>
        <taxon>Embryophyta</taxon>
        <taxon>Tracheophyta</taxon>
        <taxon>Spermatophyta</taxon>
        <taxon>Magnoliopsida</taxon>
        <taxon>eudicotyledons</taxon>
        <taxon>Gunneridae</taxon>
        <taxon>Pentapetalae</taxon>
        <taxon>rosids</taxon>
        <taxon>fabids</taxon>
        <taxon>Fabales</taxon>
        <taxon>Fabaceae</taxon>
        <taxon>Papilionoideae</taxon>
        <taxon>50 kb inversion clade</taxon>
        <taxon>genistoids sensu lato</taxon>
        <taxon>core genistoids</taxon>
        <taxon>Genisteae</taxon>
        <taxon>Lupinus</taxon>
    </lineage>
</organism>
<dbReference type="PANTHER" id="PTHR11254">
    <property type="entry name" value="HECT DOMAIN UBIQUITIN-PROTEIN LIGASE"/>
    <property type="match status" value="1"/>
</dbReference>
<evidence type="ECO:0000256" key="1">
    <source>
        <dbReference type="ARBA" id="ARBA00000885"/>
    </source>
</evidence>
<sequence length="900" mass="104137">MSVFDTYNVDFFHQCNHSSKRKFDDCIPIFDEEDDDCAVDFQFRIKKDELKAVNSTSNAAAMSTEVLARVSDARLAPLHACAASNSESTRYNSRLQFFVRMISNTVVMHACPQDSVRSIHERIEMMTGIPMEEQCLIYKGKHLRWEQTLYECAIESDANIQMIGRLRSTLHPKGWQIIDDMISLILRLCRGEMVHDSLKIINDLMTSYLNPTFKKINDPMNTESELINSYFNIFLSSNVPVFLVMLYISPWQGNKELADLSIRHFLSSCKTIINKGLYCLRARLVLELCKVLKRVGSDDPLYMLSRSTFMSLLETAAVSYCSVNGEGNILLQDISPFVRELVDKLLRDLDLSKAVPLCVGPLINDVRDFTAFLLPMRKGIKELQTVKGSSEIKELHTLNGSIIDEKLHEELLRASLEADNLHLIFIQLLKKMGECLRSMDECLANKELGDFISSAWSQYLSILKELYQITKLYDGTEEMFWRVLMQRRRMVCLLIVKFAKRTDDHNWILDHKALTDFESRRHLVLMLFPGVREDYVELHEMLIDRSQLFAESFNYIKHAEAASLRAGLFMEFKNEEATGPGVLREWFFLVCHAIFNPQNVLFLACPNDRRRFFPNPASKVDPMHLEYFKFSGRVIALALKHRVQVGIVFDRVFFMQLMGKRITLEDIQDADPYLYSSCKQILEMDADFIDSDALGLTFVREVEELGYRKVVELCRGGESLVVNSKNREKYVNLLIQSRFQTSIFQQVSYFAKGFADILSDSKLQQFFFQSLELKDLDCMLHGSEKTISVEEWKAHTEYSGYKESDHQISWFWEIVGRMSAEQRNVLLFFWISVKYLPVEGFRGLGSRLYIYKSLEPDDRLPSSHTCFYRLCFPAYSSKAIMRDRLGVITQEHIGCSFGTW</sequence>
<dbReference type="AlphaFoldDB" id="A0A6A5PEZ7"/>
<dbReference type="Gene3D" id="3.30.2160.10">
    <property type="entry name" value="Hect, E3 ligase catalytic domain"/>
    <property type="match status" value="1"/>
</dbReference>
<dbReference type="SMART" id="SM00213">
    <property type="entry name" value="UBQ"/>
    <property type="match status" value="1"/>
</dbReference>
<dbReference type="FunFam" id="3.30.2410.10:FF:000020">
    <property type="entry name" value="E3 ubiquitin-protein ligase UPL5"/>
    <property type="match status" value="1"/>
</dbReference>
<dbReference type="EC" id="2.3.2.26" evidence="3"/>
<comment type="catalytic activity">
    <reaction evidence="1">
        <text>S-ubiquitinyl-[E2 ubiquitin-conjugating enzyme]-L-cysteine + [acceptor protein]-L-lysine = [E2 ubiquitin-conjugating enzyme]-L-cysteine + N(6)-ubiquitinyl-[acceptor protein]-L-lysine.</text>
        <dbReference type="EC" id="2.3.2.26"/>
    </reaction>
</comment>
<comment type="pathway">
    <text evidence="2">Protein modification; protein ubiquitination.</text>
</comment>
<dbReference type="SUPFAM" id="SSF54236">
    <property type="entry name" value="Ubiquitin-like"/>
    <property type="match status" value="1"/>
</dbReference>
<evidence type="ECO:0000256" key="5">
    <source>
        <dbReference type="ARBA" id="ARBA00022786"/>
    </source>
</evidence>
<keyword evidence="7" id="KW-1185">Reference proteome</keyword>
<keyword evidence="4 6" id="KW-0808">Transferase</keyword>
<dbReference type="OrthoDB" id="8068875at2759"/>
<dbReference type="EMBL" id="WOCE01000015">
    <property type="protein sequence ID" value="KAE9599107.1"/>
    <property type="molecule type" value="Genomic_DNA"/>
</dbReference>
<dbReference type="InterPro" id="IPR029071">
    <property type="entry name" value="Ubiquitin-like_domsf"/>
</dbReference>
<proteinExistence type="predicted"/>
<dbReference type="InterPro" id="IPR000569">
    <property type="entry name" value="HECT_dom"/>
</dbReference>
<evidence type="ECO:0000313" key="6">
    <source>
        <dbReference type="EMBL" id="KAE9599107.1"/>
    </source>
</evidence>
<dbReference type="SUPFAM" id="SSF56204">
    <property type="entry name" value="Hect, E3 ligase catalytic domain"/>
    <property type="match status" value="1"/>
</dbReference>
<evidence type="ECO:0000256" key="4">
    <source>
        <dbReference type="ARBA" id="ARBA00022679"/>
    </source>
</evidence>
<dbReference type="Gene3D" id="3.10.20.90">
    <property type="entry name" value="Phosphatidylinositol 3-kinase Catalytic Subunit, Chain A, domain 1"/>
    <property type="match status" value="1"/>
</dbReference>
<evidence type="ECO:0000313" key="7">
    <source>
        <dbReference type="Proteomes" id="UP000447434"/>
    </source>
</evidence>
<dbReference type="Proteomes" id="UP000447434">
    <property type="component" value="Chromosome 15"/>
</dbReference>
<reference evidence="7" key="1">
    <citation type="journal article" date="2020" name="Nat. Commun.">
        <title>Genome sequence of the cluster root forming white lupin.</title>
        <authorList>
            <person name="Hufnagel B."/>
            <person name="Marques A."/>
            <person name="Soriano A."/>
            <person name="Marques L."/>
            <person name="Divol F."/>
            <person name="Doumas P."/>
            <person name="Sallet E."/>
            <person name="Mancinotti D."/>
            <person name="Carrere S."/>
            <person name="Marande W."/>
            <person name="Arribat S."/>
            <person name="Keller J."/>
            <person name="Huneau C."/>
            <person name="Blein T."/>
            <person name="Aime D."/>
            <person name="Laguerre M."/>
            <person name="Taylor J."/>
            <person name="Schubert V."/>
            <person name="Nelson M."/>
            <person name="Geu-Flores F."/>
            <person name="Crespi M."/>
            <person name="Gallardo-Guerrero K."/>
            <person name="Delaux P.-M."/>
            <person name="Salse J."/>
            <person name="Berges H."/>
            <person name="Guyot R."/>
            <person name="Gouzy J."/>
            <person name="Peret B."/>
        </authorList>
    </citation>
    <scope>NUCLEOTIDE SEQUENCE [LARGE SCALE GENOMIC DNA]</scope>
    <source>
        <strain evidence="7">cv. Amiga</strain>
    </source>
</reference>
<dbReference type="PROSITE" id="PS50237">
    <property type="entry name" value="HECT"/>
    <property type="match status" value="1"/>
</dbReference>
<accession>A0A6A5PEZ7</accession>
<dbReference type="SMART" id="SM00119">
    <property type="entry name" value="HECTc"/>
    <property type="match status" value="1"/>
</dbReference>
<dbReference type="GO" id="GO:0000209">
    <property type="term" value="P:protein polyubiquitination"/>
    <property type="evidence" value="ECO:0007669"/>
    <property type="project" value="TreeGrafter"/>
</dbReference>
<dbReference type="InterPro" id="IPR050409">
    <property type="entry name" value="E3_ubiq-protein_ligase"/>
</dbReference>
<evidence type="ECO:0000256" key="3">
    <source>
        <dbReference type="ARBA" id="ARBA00012485"/>
    </source>
</evidence>
<dbReference type="InterPro" id="IPR035983">
    <property type="entry name" value="Hect_E3_ubiquitin_ligase"/>
</dbReference>
<dbReference type="Pfam" id="PF00632">
    <property type="entry name" value="HECT"/>
    <property type="match status" value="1"/>
</dbReference>
<dbReference type="PANTHER" id="PTHR11254:SF424">
    <property type="entry name" value="E3 UBIQUITIN-PROTEIN LIGASE UPL5"/>
    <property type="match status" value="1"/>
</dbReference>
<protein>
    <recommendedName>
        <fullName evidence="3">HECT-type E3 ubiquitin transferase</fullName>
        <ecNumber evidence="3">2.3.2.26</ecNumber>
    </recommendedName>
</protein>
<comment type="caution">
    <text evidence="6">The sequence shown here is derived from an EMBL/GenBank/DDBJ whole genome shotgun (WGS) entry which is preliminary data.</text>
</comment>
<dbReference type="GO" id="GO:0061630">
    <property type="term" value="F:ubiquitin protein ligase activity"/>
    <property type="evidence" value="ECO:0007669"/>
    <property type="project" value="UniProtKB-EC"/>
</dbReference>
<dbReference type="InterPro" id="IPR000626">
    <property type="entry name" value="Ubiquitin-like_dom"/>
</dbReference>
<dbReference type="Gene3D" id="3.90.1750.10">
    <property type="entry name" value="Hect, E3 ligase catalytic domains"/>
    <property type="match status" value="1"/>
</dbReference>
<dbReference type="PROSITE" id="PS50053">
    <property type="entry name" value="UBIQUITIN_2"/>
    <property type="match status" value="1"/>
</dbReference>